<dbReference type="InterPro" id="IPR013083">
    <property type="entry name" value="Znf_RING/FYVE/PHD"/>
</dbReference>
<dbReference type="PROSITE" id="PS50800">
    <property type="entry name" value="SAP"/>
    <property type="match status" value="1"/>
</dbReference>
<evidence type="ECO:0000256" key="6">
    <source>
        <dbReference type="ARBA" id="ARBA00022771"/>
    </source>
</evidence>
<feature type="compositionally biased region" description="Acidic residues" evidence="11">
    <location>
        <begin position="967"/>
        <end position="978"/>
    </location>
</feature>
<feature type="domain" description="SP-RING-type" evidence="13">
    <location>
        <begin position="317"/>
        <end position="402"/>
    </location>
</feature>
<evidence type="ECO:0000256" key="3">
    <source>
        <dbReference type="ARBA" id="ARBA00005383"/>
    </source>
</evidence>
<dbReference type="PROSITE" id="PS51466">
    <property type="entry name" value="PINIT"/>
    <property type="match status" value="1"/>
</dbReference>
<evidence type="ECO:0000256" key="11">
    <source>
        <dbReference type="SAM" id="MobiDB-lite"/>
    </source>
</evidence>
<keyword evidence="5" id="KW-0479">Metal-binding</keyword>
<dbReference type="PROSITE" id="PS51044">
    <property type="entry name" value="ZF_SP_RING"/>
    <property type="match status" value="1"/>
</dbReference>
<dbReference type="GO" id="GO:0005634">
    <property type="term" value="C:nucleus"/>
    <property type="evidence" value="ECO:0007669"/>
    <property type="project" value="UniProtKB-SubCell"/>
</dbReference>
<dbReference type="Proteomes" id="UP000094236">
    <property type="component" value="Unassembled WGS sequence"/>
</dbReference>
<feature type="compositionally biased region" description="Low complexity" evidence="11">
    <location>
        <begin position="574"/>
        <end position="604"/>
    </location>
</feature>
<dbReference type="SMART" id="SM00513">
    <property type="entry name" value="SAP"/>
    <property type="match status" value="1"/>
</dbReference>
<dbReference type="UniPathway" id="UPA00886"/>
<dbReference type="PANTHER" id="PTHR10782:SF4">
    <property type="entry name" value="TONALLI, ISOFORM E"/>
    <property type="match status" value="1"/>
</dbReference>
<feature type="compositionally biased region" description="Pro residues" evidence="11">
    <location>
        <begin position="480"/>
        <end position="492"/>
    </location>
</feature>
<feature type="compositionally biased region" description="Low complexity" evidence="11">
    <location>
        <begin position="668"/>
        <end position="680"/>
    </location>
</feature>
<evidence type="ECO:0000256" key="10">
    <source>
        <dbReference type="PROSITE-ProRule" id="PRU00452"/>
    </source>
</evidence>
<dbReference type="AlphaFoldDB" id="A0A1E4TYD0"/>
<keyword evidence="4" id="KW-0808">Transferase</keyword>
<dbReference type="STRING" id="669874.A0A1E4TYD0"/>
<organism evidence="15 16">
    <name type="scientific">Pachysolen tannophilus NRRL Y-2460</name>
    <dbReference type="NCBI Taxonomy" id="669874"/>
    <lineage>
        <taxon>Eukaryota</taxon>
        <taxon>Fungi</taxon>
        <taxon>Dikarya</taxon>
        <taxon>Ascomycota</taxon>
        <taxon>Saccharomycotina</taxon>
        <taxon>Pichiomycetes</taxon>
        <taxon>Pachysolenaceae</taxon>
        <taxon>Pachysolen</taxon>
    </lineage>
</organism>
<feature type="region of interest" description="Disordered" evidence="11">
    <location>
        <begin position="642"/>
        <end position="700"/>
    </location>
</feature>
<feature type="compositionally biased region" description="Polar residues" evidence="11">
    <location>
        <begin position="516"/>
        <end position="553"/>
    </location>
</feature>
<feature type="domain" description="SAP" evidence="12">
    <location>
        <begin position="19"/>
        <end position="53"/>
    </location>
</feature>
<evidence type="ECO:0000259" key="14">
    <source>
        <dbReference type="PROSITE" id="PS51466"/>
    </source>
</evidence>
<dbReference type="SUPFAM" id="SSF57850">
    <property type="entry name" value="RING/U-box"/>
    <property type="match status" value="1"/>
</dbReference>
<evidence type="ECO:0000256" key="4">
    <source>
        <dbReference type="ARBA" id="ARBA00022679"/>
    </source>
</evidence>
<evidence type="ECO:0000256" key="2">
    <source>
        <dbReference type="ARBA" id="ARBA00004718"/>
    </source>
</evidence>
<dbReference type="Gene3D" id="2.60.120.780">
    <property type="entry name" value="PINIT domain"/>
    <property type="match status" value="1"/>
</dbReference>
<feature type="domain" description="PINIT" evidence="14">
    <location>
        <begin position="136"/>
        <end position="287"/>
    </location>
</feature>
<feature type="region of interest" description="Disordered" evidence="11">
    <location>
        <begin position="516"/>
        <end position="605"/>
    </location>
</feature>
<dbReference type="InterPro" id="IPR004181">
    <property type="entry name" value="Znf_MIZ"/>
</dbReference>
<reference evidence="16" key="1">
    <citation type="submission" date="2016-05" db="EMBL/GenBank/DDBJ databases">
        <title>Comparative genomics of biotechnologically important yeasts.</title>
        <authorList>
            <consortium name="DOE Joint Genome Institute"/>
            <person name="Riley R."/>
            <person name="Haridas S."/>
            <person name="Wolfe K.H."/>
            <person name="Lopes M.R."/>
            <person name="Hittinger C.T."/>
            <person name="Goker M."/>
            <person name="Salamov A."/>
            <person name="Wisecaver J."/>
            <person name="Long T.M."/>
            <person name="Aerts A.L."/>
            <person name="Barry K."/>
            <person name="Choi C."/>
            <person name="Clum A."/>
            <person name="Coughlan A.Y."/>
            <person name="Deshpande S."/>
            <person name="Douglass A.P."/>
            <person name="Hanson S.J."/>
            <person name="Klenk H.-P."/>
            <person name="Labutti K."/>
            <person name="Lapidus A."/>
            <person name="Lindquist E."/>
            <person name="Lipzen A."/>
            <person name="Meier-Kolthoff J.P."/>
            <person name="Ohm R.A."/>
            <person name="Otillar R.P."/>
            <person name="Pangilinan J."/>
            <person name="Peng Y."/>
            <person name="Rokas A."/>
            <person name="Rosa C.A."/>
            <person name="Scheuner C."/>
            <person name="Sibirny A.A."/>
            <person name="Slot J.C."/>
            <person name="Stielow J.B."/>
            <person name="Sun H."/>
            <person name="Kurtzman C.P."/>
            <person name="Blackwell M."/>
            <person name="Grigoriev I.V."/>
            <person name="Jeffries T.W."/>
        </authorList>
    </citation>
    <scope>NUCLEOTIDE SEQUENCE [LARGE SCALE GENOMIC DNA]</scope>
    <source>
        <strain evidence="16">NRRL Y-2460</strain>
    </source>
</reference>
<gene>
    <name evidence="15" type="ORF">PACTADRAFT_32271</name>
</gene>
<dbReference type="InterPro" id="IPR036361">
    <property type="entry name" value="SAP_dom_sf"/>
</dbReference>
<feature type="region of interest" description="Disordered" evidence="11">
    <location>
        <begin position="741"/>
        <end position="760"/>
    </location>
</feature>
<dbReference type="Pfam" id="PF14324">
    <property type="entry name" value="PINIT"/>
    <property type="match status" value="1"/>
</dbReference>
<feature type="compositionally biased region" description="Polar residues" evidence="11">
    <location>
        <begin position="650"/>
        <end position="667"/>
    </location>
</feature>
<evidence type="ECO:0000256" key="5">
    <source>
        <dbReference type="ARBA" id="ARBA00022723"/>
    </source>
</evidence>
<comment type="subcellular location">
    <subcellularLocation>
        <location evidence="1">Nucleus</location>
    </subcellularLocation>
</comment>
<evidence type="ECO:0000256" key="1">
    <source>
        <dbReference type="ARBA" id="ARBA00004123"/>
    </source>
</evidence>
<keyword evidence="8" id="KW-0862">Zinc</keyword>
<dbReference type="EMBL" id="KV454012">
    <property type="protein sequence ID" value="ODV96773.1"/>
    <property type="molecule type" value="Genomic_DNA"/>
</dbReference>
<feature type="compositionally biased region" description="Acidic residues" evidence="11">
    <location>
        <begin position="462"/>
        <end position="475"/>
    </location>
</feature>
<dbReference type="GO" id="GO:0008270">
    <property type="term" value="F:zinc ion binding"/>
    <property type="evidence" value="ECO:0007669"/>
    <property type="project" value="UniProtKB-KW"/>
</dbReference>
<dbReference type="Pfam" id="PF02037">
    <property type="entry name" value="SAP"/>
    <property type="match status" value="1"/>
</dbReference>
<evidence type="ECO:0000259" key="13">
    <source>
        <dbReference type="PROSITE" id="PS51044"/>
    </source>
</evidence>
<evidence type="ECO:0000313" key="16">
    <source>
        <dbReference type="Proteomes" id="UP000094236"/>
    </source>
</evidence>
<dbReference type="GO" id="GO:0000785">
    <property type="term" value="C:chromatin"/>
    <property type="evidence" value="ECO:0007669"/>
    <property type="project" value="TreeGrafter"/>
</dbReference>
<feature type="region of interest" description="Disordered" evidence="11">
    <location>
        <begin position="408"/>
        <end position="494"/>
    </location>
</feature>
<keyword evidence="9" id="KW-0539">Nucleus</keyword>
<dbReference type="GO" id="GO:0016925">
    <property type="term" value="P:protein sumoylation"/>
    <property type="evidence" value="ECO:0007669"/>
    <property type="project" value="UniProtKB-UniPathway"/>
</dbReference>
<feature type="region of interest" description="Disordered" evidence="11">
    <location>
        <begin position="835"/>
        <end position="859"/>
    </location>
</feature>
<dbReference type="InterPro" id="IPR023321">
    <property type="entry name" value="PINIT"/>
</dbReference>
<feature type="compositionally biased region" description="Polar residues" evidence="11">
    <location>
        <begin position="917"/>
        <end position="929"/>
    </location>
</feature>
<accession>A0A1E4TYD0</accession>
<evidence type="ECO:0000256" key="8">
    <source>
        <dbReference type="ARBA" id="ARBA00022833"/>
    </source>
</evidence>
<feature type="compositionally biased region" description="Polar residues" evidence="11">
    <location>
        <begin position="561"/>
        <end position="573"/>
    </location>
</feature>
<evidence type="ECO:0000259" key="12">
    <source>
        <dbReference type="PROSITE" id="PS50800"/>
    </source>
</evidence>
<dbReference type="PANTHER" id="PTHR10782">
    <property type="entry name" value="ZINC FINGER MIZ DOMAIN-CONTAINING PROTEIN"/>
    <property type="match status" value="1"/>
</dbReference>
<dbReference type="OrthoDB" id="28127at2759"/>
<feature type="compositionally biased region" description="Basic and acidic residues" evidence="11">
    <location>
        <begin position="408"/>
        <end position="417"/>
    </location>
</feature>
<protein>
    <submittedName>
        <fullName evidence="15">Uncharacterized protein</fullName>
    </submittedName>
</protein>
<sequence>MNRQQPMTDAENADTIQVIDSLTVIKLKDIARSIGLALSGRKAEIQDRIKQFYHNGRKANDNVRLQTIRTLALKAANNQDIPTYQSLYSAIQSNSYNYVAPNQYQSAPAVLHNSRTHSHTHGHSHTHTHGHGGQSKKSTASGSVRPWLYFRESPFYRLKRLVHGSPVLAYKAADTRGTCRLQFVLNESEANLLASGKQYQLLLLCGEYEAGSPTTEAFVQFPQPLEIHFNDVLLKDNVKGIKNKPGTARPANLTPYLKQPPYSNRLDIIYAFAKTDFLFFCYIVEMIPPEKVLLSIINQPHIVKEATLSEIRKEEAEQDDLVEMQEVLTLKCPLSYSKMKYPCKSVYCQHIQCFDCLAFLQLQEQASTWSCPICQKSITVKNLAIDDYLLEIIKNTGEDDEAVEIEKDGTWKVKSEDDGNNSSGSESNVFKAKSEETTPAIPEFRSTPKKDSEVIEIISLDSDSEEDNNDDEAVEEMLQPPLPPPSNPPPAIPAKAHTTLTSQIVAPAPEVVSAPQVLSSQALSPSEHNSSTTGPLSSGNDSESSGFDLSKTFPTDHNENRQLASNVQVDSSRNNNLNNNFDQATSSRLTSVSNVSSYPNPSLSARHYTVTQNPITVGEKPESIPEPAKTANASNEFTTLGLPNEHPEPSIQNSRSLPTDGTEQATRVMSSTSPSTSVTVNRQDVPASIPNTNPSKISSALPSWSENTLLRADNEMVQSPSVGRTSTVSETNYYSPSIFSSTQSYNSSMRHNRDTETGGDGLPLSNSTQQPQKVNLGFQVHSNVLSEIQTTSTADRNNIENGDSLNGESVSYEVSPRLPEFPDRGTSINASFLFNNNNQQKSSDQLENTKSNLESYPRNDNASLFGIQRIPNASTNQEWAKDRRMSESTSNGMRDSQLLRSPSRFVRPSPALDRYNVGSNNNSSNTFNADSVIPSPARTVQITSDEVLHSPHSSGQKRAHEIIDLTFSDEEDERPSKR</sequence>
<name>A0A1E4TYD0_PACTA</name>
<feature type="compositionally biased region" description="Polar residues" evidence="11">
    <location>
        <begin position="689"/>
        <end position="700"/>
    </location>
</feature>
<dbReference type="Pfam" id="PF02891">
    <property type="entry name" value="zf-MIZ"/>
    <property type="match status" value="1"/>
</dbReference>
<dbReference type="InterPro" id="IPR003034">
    <property type="entry name" value="SAP_dom"/>
</dbReference>
<dbReference type="GO" id="GO:0061665">
    <property type="term" value="F:SUMO ligase activity"/>
    <property type="evidence" value="ECO:0007669"/>
    <property type="project" value="TreeGrafter"/>
</dbReference>
<evidence type="ECO:0000256" key="9">
    <source>
        <dbReference type="ARBA" id="ARBA00023242"/>
    </source>
</evidence>
<feature type="compositionally biased region" description="Polar residues" evidence="11">
    <location>
        <begin position="887"/>
        <end position="900"/>
    </location>
</feature>
<feature type="region of interest" description="Disordered" evidence="11">
    <location>
        <begin position="945"/>
        <end position="978"/>
    </location>
</feature>
<evidence type="ECO:0000313" key="15">
    <source>
        <dbReference type="EMBL" id="ODV96773.1"/>
    </source>
</evidence>
<feature type="region of interest" description="Disordered" evidence="11">
    <location>
        <begin position="113"/>
        <end position="140"/>
    </location>
</feature>
<dbReference type="Gene3D" id="3.30.40.10">
    <property type="entry name" value="Zinc/RING finger domain, C3HC4 (zinc finger)"/>
    <property type="match status" value="1"/>
</dbReference>
<keyword evidence="7" id="KW-0833">Ubl conjugation pathway</keyword>
<comment type="similarity">
    <text evidence="3">Belongs to the PIAS family.</text>
</comment>
<feature type="region of interest" description="Disordered" evidence="11">
    <location>
        <begin position="873"/>
        <end position="932"/>
    </location>
</feature>
<proteinExistence type="inferred from homology"/>
<feature type="compositionally biased region" description="Basic residues" evidence="11">
    <location>
        <begin position="114"/>
        <end position="130"/>
    </location>
</feature>
<dbReference type="InterPro" id="IPR038654">
    <property type="entry name" value="PINIT_sf"/>
</dbReference>
<evidence type="ECO:0000256" key="7">
    <source>
        <dbReference type="ARBA" id="ARBA00022786"/>
    </source>
</evidence>
<dbReference type="SUPFAM" id="SSF68906">
    <property type="entry name" value="SAP domain"/>
    <property type="match status" value="1"/>
</dbReference>
<keyword evidence="6 10" id="KW-0863">Zinc-finger</keyword>
<keyword evidence="16" id="KW-1185">Reference proteome</keyword>
<comment type="pathway">
    <text evidence="2">Protein modification; protein sumoylation.</text>
</comment>